<evidence type="ECO:0000256" key="1">
    <source>
        <dbReference type="ARBA" id="ARBA00022664"/>
    </source>
</evidence>
<keyword evidence="2" id="KW-0479">Metal-binding</keyword>
<dbReference type="SUPFAM" id="SSF57756">
    <property type="entry name" value="Retrovirus zinc finger-like domains"/>
    <property type="match status" value="1"/>
</dbReference>
<organism evidence="5 6">
    <name type="scientific">Tricholomella constricta</name>
    <dbReference type="NCBI Taxonomy" id="117010"/>
    <lineage>
        <taxon>Eukaryota</taxon>
        <taxon>Fungi</taxon>
        <taxon>Dikarya</taxon>
        <taxon>Basidiomycota</taxon>
        <taxon>Agaricomycotina</taxon>
        <taxon>Agaricomycetes</taxon>
        <taxon>Agaricomycetidae</taxon>
        <taxon>Agaricales</taxon>
        <taxon>Tricholomatineae</taxon>
        <taxon>Lyophyllaceae</taxon>
        <taxon>Tricholomella</taxon>
    </lineage>
</organism>
<accession>A0A8H5H3W5</accession>
<gene>
    <name evidence="5" type="ORF">D9615_008592</name>
</gene>
<proteinExistence type="predicted"/>
<evidence type="ECO:0000313" key="5">
    <source>
        <dbReference type="EMBL" id="KAF5376471.1"/>
    </source>
</evidence>
<dbReference type="Proteomes" id="UP000565441">
    <property type="component" value="Unassembled WGS sequence"/>
</dbReference>
<keyword evidence="2" id="KW-0862">Zinc</keyword>
<dbReference type="PROSITE" id="PS50158">
    <property type="entry name" value="ZF_CCHC"/>
    <property type="match status" value="1"/>
</dbReference>
<evidence type="ECO:0000256" key="2">
    <source>
        <dbReference type="PROSITE-ProRule" id="PRU00047"/>
    </source>
</evidence>
<dbReference type="OrthoDB" id="3252634at2759"/>
<dbReference type="AlphaFoldDB" id="A0A8H5H3W5"/>
<feature type="compositionally biased region" description="Polar residues" evidence="3">
    <location>
        <begin position="310"/>
        <end position="319"/>
    </location>
</feature>
<dbReference type="InterPro" id="IPR001878">
    <property type="entry name" value="Znf_CCHC"/>
</dbReference>
<dbReference type="EMBL" id="JAACJP010000028">
    <property type="protein sequence ID" value="KAF5376471.1"/>
    <property type="molecule type" value="Genomic_DNA"/>
</dbReference>
<evidence type="ECO:0000313" key="6">
    <source>
        <dbReference type="Proteomes" id="UP000565441"/>
    </source>
</evidence>
<keyword evidence="6" id="KW-1185">Reference proteome</keyword>
<dbReference type="GO" id="GO:0003676">
    <property type="term" value="F:nucleic acid binding"/>
    <property type="evidence" value="ECO:0007669"/>
    <property type="project" value="InterPro"/>
</dbReference>
<keyword evidence="2" id="KW-0863">Zinc-finger</keyword>
<reference evidence="5 6" key="1">
    <citation type="journal article" date="2020" name="ISME J.">
        <title>Uncovering the hidden diversity of litter-decomposition mechanisms in mushroom-forming fungi.</title>
        <authorList>
            <person name="Floudas D."/>
            <person name="Bentzer J."/>
            <person name="Ahren D."/>
            <person name="Johansson T."/>
            <person name="Persson P."/>
            <person name="Tunlid A."/>
        </authorList>
    </citation>
    <scope>NUCLEOTIDE SEQUENCE [LARGE SCALE GENOMIC DNA]</scope>
    <source>
        <strain evidence="5 6">CBS 661.87</strain>
    </source>
</reference>
<sequence>MASTFRNKQRQTTIATIFGNARYSRFRRVFQSDLWSKIYHRLEILNLNHHPDDPYATETEAPTGAPTQVTIVPSGSLTGAAKSPSTGQPLKLEELYERIHLLEQHIQRMGQDKGGNAGRPNQSPNDNCHFCGGEGHYIPNCPIHQAYATEGRCRRTDDNKIGLPSGARIPAGTPGRYIKDKLDEWHRRNPGQMVTGQLSANANPTESMMLEILQFNDVTDHDLKIEGRMIVLERELNTLRARKEVFDGVELISCAPQKRPVTVETVPDADRPRTAPTNKSAPISQTAQDSTKGQAKAPPLPSNIPLIPSTRTDATSMQATRRRYTLSLTSLRTVTSLRPCET</sequence>
<feature type="region of interest" description="Disordered" evidence="3">
    <location>
        <begin position="262"/>
        <end position="319"/>
    </location>
</feature>
<dbReference type="GO" id="GO:0008270">
    <property type="term" value="F:zinc ion binding"/>
    <property type="evidence" value="ECO:0007669"/>
    <property type="project" value="UniProtKB-KW"/>
</dbReference>
<protein>
    <recommendedName>
        <fullName evidence="4">CCHC-type domain-containing protein</fullName>
    </recommendedName>
</protein>
<dbReference type="GO" id="GO:0006397">
    <property type="term" value="P:mRNA processing"/>
    <property type="evidence" value="ECO:0007669"/>
    <property type="project" value="UniProtKB-KW"/>
</dbReference>
<feature type="compositionally biased region" description="Polar residues" evidence="3">
    <location>
        <begin position="275"/>
        <end position="293"/>
    </location>
</feature>
<feature type="domain" description="CCHC-type" evidence="4">
    <location>
        <begin position="128"/>
        <end position="142"/>
    </location>
</feature>
<comment type="caution">
    <text evidence="5">The sequence shown here is derived from an EMBL/GenBank/DDBJ whole genome shotgun (WGS) entry which is preliminary data.</text>
</comment>
<dbReference type="InterPro" id="IPR036875">
    <property type="entry name" value="Znf_CCHC_sf"/>
</dbReference>
<keyword evidence="1" id="KW-0507">mRNA processing</keyword>
<evidence type="ECO:0000256" key="3">
    <source>
        <dbReference type="SAM" id="MobiDB-lite"/>
    </source>
</evidence>
<name>A0A8H5H3W5_9AGAR</name>
<evidence type="ECO:0000259" key="4">
    <source>
        <dbReference type="PROSITE" id="PS50158"/>
    </source>
</evidence>